<keyword evidence="5 8" id="KW-0472">Membrane</keyword>
<reference evidence="10 11" key="1">
    <citation type="journal article" date="2011" name="Int. J. Syst. Evol. Microbiol.">
        <title>Zhongshania antarctica gen. nov., sp. nov. and Zhongshania guokunii sp. nov., gammaproteobacteria respectively isolated from coastal attached (fast) ice and surface seawater of the Antarctic.</title>
        <authorList>
            <person name="Li H.J."/>
            <person name="Zhang X.Y."/>
            <person name="Chen C.X."/>
            <person name="Zhang Y.J."/>
            <person name="Gao Z.M."/>
            <person name="Yu Y."/>
            <person name="Chen X.L."/>
            <person name="Chen B."/>
            <person name="Zhang Y.Z."/>
        </authorList>
    </citation>
    <scope>NUCLEOTIDE SEQUENCE [LARGE SCALE GENOMIC DNA]</scope>
    <source>
        <strain evidence="10 11">15-R06ZXC-3</strain>
    </source>
</reference>
<keyword evidence="6" id="KW-0813">Transport</keyword>
<keyword evidence="11" id="KW-1185">Reference proteome</keyword>
<feature type="transmembrane region" description="Helical" evidence="8">
    <location>
        <begin position="27"/>
        <end position="47"/>
    </location>
</feature>
<accession>A0ABV3TNT8</accession>
<dbReference type="PANTHER" id="PTHR30433:SF3">
    <property type="entry name" value="MOTILITY PROTEIN A"/>
    <property type="match status" value="1"/>
</dbReference>
<keyword evidence="4 8" id="KW-1133">Transmembrane helix</keyword>
<proteinExistence type="inferred from homology"/>
<dbReference type="PANTHER" id="PTHR30433">
    <property type="entry name" value="CHEMOTAXIS PROTEIN MOTA"/>
    <property type="match status" value="1"/>
</dbReference>
<evidence type="ECO:0000256" key="4">
    <source>
        <dbReference type="ARBA" id="ARBA00022989"/>
    </source>
</evidence>
<keyword evidence="2" id="KW-1003">Cell membrane</keyword>
<feature type="domain" description="MotA/TolQ/ExbB proton channel" evidence="9">
    <location>
        <begin position="98"/>
        <end position="217"/>
    </location>
</feature>
<evidence type="ECO:0000313" key="11">
    <source>
        <dbReference type="Proteomes" id="UP001557465"/>
    </source>
</evidence>
<sequence length="269" mass="28759">MSAILGILLGISAIILTSQLEGDPLLALFKVDAAVIVFGGSISALLVHAEWRSIVNAVKQASWLVKPPPTDTVKLIGDMYDWAGIMRSSSALALEDAADEVDDQFLKVGLGLIVAGQSYEEVRDVLYTLGDIEDRENGQGGEIWEAAGGYAPTIGVLGAVLGLIHVMLRLNHPDELGPGIATAFVATIYGVGAANLVFFPLGNRLKAIAGGRTTYREMATEGLLQLSKGTTNPMRLRERLENMLESRRRSGLDQETEAEGENVQDQKAG</sequence>
<name>A0ABV3TNT8_9RHOB</name>
<feature type="transmembrane region" description="Helical" evidence="8">
    <location>
        <begin position="149"/>
        <end position="168"/>
    </location>
</feature>
<feature type="region of interest" description="Disordered" evidence="7">
    <location>
        <begin position="246"/>
        <end position="269"/>
    </location>
</feature>
<evidence type="ECO:0000256" key="7">
    <source>
        <dbReference type="SAM" id="MobiDB-lite"/>
    </source>
</evidence>
<organism evidence="10 11">
    <name type="scientific">Thioclava arctica</name>
    <dbReference type="NCBI Taxonomy" id="3238301"/>
    <lineage>
        <taxon>Bacteria</taxon>
        <taxon>Pseudomonadati</taxon>
        <taxon>Pseudomonadota</taxon>
        <taxon>Alphaproteobacteria</taxon>
        <taxon>Rhodobacterales</taxon>
        <taxon>Paracoccaceae</taxon>
        <taxon>Thioclava</taxon>
    </lineage>
</organism>
<evidence type="ECO:0000256" key="2">
    <source>
        <dbReference type="ARBA" id="ARBA00022475"/>
    </source>
</evidence>
<keyword evidence="10" id="KW-0966">Cell projection</keyword>
<evidence type="ECO:0000256" key="3">
    <source>
        <dbReference type="ARBA" id="ARBA00022692"/>
    </source>
</evidence>
<dbReference type="InterPro" id="IPR047055">
    <property type="entry name" value="MotA-like"/>
</dbReference>
<evidence type="ECO:0000256" key="5">
    <source>
        <dbReference type="ARBA" id="ARBA00023136"/>
    </source>
</evidence>
<comment type="similarity">
    <text evidence="6">Belongs to the exbB/tolQ family.</text>
</comment>
<keyword evidence="3 8" id="KW-0812">Transmembrane</keyword>
<evidence type="ECO:0000256" key="1">
    <source>
        <dbReference type="ARBA" id="ARBA00004651"/>
    </source>
</evidence>
<keyword evidence="10" id="KW-0969">Cilium</keyword>
<feature type="transmembrane region" description="Helical" evidence="8">
    <location>
        <begin position="180"/>
        <end position="202"/>
    </location>
</feature>
<dbReference type="NCBIfam" id="NF006583">
    <property type="entry name" value="PRK09109.1"/>
    <property type="match status" value="1"/>
</dbReference>
<dbReference type="InterPro" id="IPR002898">
    <property type="entry name" value="MotA_ExbB_proton_chnl"/>
</dbReference>
<evidence type="ECO:0000313" key="10">
    <source>
        <dbReference type="EMBL" id="MEX1663276.1"/>
    </source>
</evidence>
<protein>
    <submittedName>
        <fullName evidence="10">Flagellar motor protein</fullName>
    </submittedName>
</protein>
<evidence type="ECO:0000259" key="9">
    <source>
        <dbReference type="Pfam" id="PF01618"/>
    </source>
</evidence>
<evidence type="ECO:0000256" key="6">
    <source>
        <dbReference type="RuleBase" id="RU004057"/>
    </source>
</evidence>
<keyword evidence="10" id="KW-0282">Flagellum</keyword>
<dbReference type="RefSeq" id="WP_295529766.1">
    <property type="nucleotide sequence ID" value="NZ_JBFRYC010000014.1"/>
</dbReference>
<dbReference type="Pfam" id="PF01618">
    <property type="entry name" value="MotA_ExbB"/>
    <property type="match status" value="1"/>
</dbReference>
<comment type="caution">
    <text evidence="10">The sequence shown here is derived from an EMBL/GenBank/DDBJ whole genome shotgun (WGS) entry which is preliminary data.</text>
</comment>
<comment type="subcellular location">
    <subcellularLocation>
        <location evidence="1">Cell membrane</location>
        <topology evidence="1">Multi-pass membrane protein</topology>
    </subcellularLocation>
    <subcellularLocation>
        <location evidence="6">Membrane</location>
        <topology evidence="6">Multi-pass membrane protein</topology>
    </subcellularLocation>
</comment>
<evidence type="ECO:0000256" key="8">
    <source>
        <dbReference type="SAM" id="Phobius"/>
    </source>
</evidence>
<dbReference type="EMBL" id="JBFRYC010000014">
    <property type="protein sequence ID" value="MEX1663276.1"/>
    <property type="molecule type" value="Genomic_DNA"/>
</dbReference>
<dbReference type="Proteomes" id="UP001557465">
    <property type="component" value="Unassembled WGS sequence"/>
</dbReference>
<keyword evidence="6" id="KW-0653">Protein transport</keyword>
<gene>
    <name evidence="10" type="ORF">AB4874_16810</name>
</gene>